<evidence type="ECO:0000259" key="1">
    <source>
        <dbReference type="Pfam" id="PF00561"/>
    </source>
</evidence>
<sequence>MPYLQLSYKRIHYTDHPPTNTTTPRATLILHHGLGSSQNYYAALIPHLTSLSYRCIAFDTTGAARSPHTQIEQSIPSLAADVLALLAHFAIPRAVIVGHSMGAMVASHLCATHPEKFLAAVLIGPVHPGPEIAAAFQKRIQLVTEQGMEAMANTVPSSATAASASPLARAWIREVLLAQDKWGYVSNCNVIANAQPPRYADVRCPVLVLHGDEDKSAPMERAEIVLRELGSGEKRLEVLPETGHWHCVERPGECGRLMGEFLEGLSV</sequence>
<proteinExistence type="predicted"/>
<dbReference type="InterPro" id="IPR050266">
    <property type="entry name" value="AB_hydrolase_sf"/>
</dbReference>
<dbReference type="Proteomes" id="UP000799776">
    <property type="component" value="Unassembled WGS sequence"/>
</dbReference>
<dbReference type="GO" id="GO:0046464">
    <property type="term" value="P:acylglycerol catabolic process"/>
    <property type="evidence" value="ECO:0007669"/>
    <property type="project" value="TreeGrafter"/>
</dbReference>
<protein>
    <submittedName>
        <fullName evidence="2">Alpha/beta-hydrolase</fullName>
    </submittedName>
</protein>
<organism evidence="2 3">
    <name type="scientific">Saccharata proteae CBS 121410</name>
    <dbReference type="NCBI Taxonomy" id="1314787"/>
    <lineage>
        <taxon>Eukaryota</taxon>
        <taxon>Fungi</taxon>
        <taxon>Dikarya</taxon>
        <taxon>Ascomycota</taxon>
        <taxon>Pezizomycotina</taxon>
        <taxon>Dothideomycetes</taxon>
        <taxon>Dothideomycetes incertae sedis</taxon>
        <taxon>Botryosphaeriales</taxon>
        <taxon>Saccharataceae</taxon>
        <taxon>Saccharata</taxon>
    </lineage>
</organism>
<accession>A0A9P4LSX3</accession>
<reference evidence="2" key="1">
    <citation type="journal article" date="2020" name="Stud. Mycol.">
        <title>101 Dothideomycetes genomes: a test case for predicting lifestyles and emergence of pathogens.</title>
        <authorList>
            <person name="Haridas S."/>
            <person name="Albert R."/>
            <person name="Binder M."/>
            <person name="Bloem J."/>
            <person name="Labutti K."/>
            <person name="Salamov A."/>
            <person name="Andreopoulos B."/>
            <person name="Baker S."/>
            <person name="Barry K."/>
            <person name="Bills G."/>
            <person name="Bluhm B."/>
            <person name="Cannon C."/>
            <person name="Castanera R."/>
            <person name="Culley D."/>
            <person name="Daum C."/>
            <person name="Ezra D."/>
            <person name="Gonzalez J."/>
            <person name="Henrissat B."/>
            <person name="Kuo A."/>
            <person name="Liang C."/>
            <person name="Lipzen A."/>
            <person name="Lutzoni F."/>
            <person name="Magnuson J."/>
            <person name="Mondo S."/>
            <person name="Nolan M."/>
            <person name="Ohm R."/>
            <person name="Pangilinan J."/>
            <person name="Park H.-J."/>
            <person name="Ramirez L."/>
            <person name="Alfaro M."/>
            <person name="Sun H."/>
            <person name="Tritt A."/>
            <person name="Yoshinaga Y."/>
            <person name="Zwiers L.-H."/>
            <person name="Turgeon B."/>
            <person name="Goodwin S."/>
            <person name="Spatafora J."/>
            <person name="Crous P."/>
            <person name="Grigoriev I."/>
        </authorList>
    </citation>
    <scope>NUCLEOTIDE SEQUENCE</scope>
    <source>
        <strain evidence="2">CBS 121410</strain>
    </source>
</reference>
<dbReference type="GO" id="GO:0016020">
    <property type="term" value="C:membrane"/>
    <property type="evidence" value="ECO:0007669"/>
    <property type="project" value="TreeGrafter"/>
</dbReference>
<gene>
    <name evidence="2" type="ORF">K490DRAFT_70072</name>
</gene>
<feature type="domain" description="AB hydrolase-1" evidence="1">
    <location>
        <begin position="27"/>
        <end position="251"/>
    </location>
</feature>
<keyword evidence="3" id="KW-1185">Reference proteome</keyword>
<dbReference type="PRINTS" id="PR00111">
    <property type="entry name" value="ABHYDROLASE"/>
</dbReference>
<dbReference type="Gene3D" id="3.40.50.1820">
    <property type="entry name" value="alpha/beta hydrolase"/>
    <property type="match status" value="1"/>
</dbReference>
<dbReference type="OrthoDB" id="408373at2759"/>
<dbReference type="EMBL" id="ML978842">
    <property type="protein sequence ID" value="KAF2083177.1"/>
    <property type="molecule type" value="Genomic_DNA"/>
</dbReference>
<dbReference type="GO" id="GO:0047372">
    <property type="term" value="F:monoacylglycerol lipase activity"/>
    <property type="evidence" value="ECO:0007669"/>
    <property type="project" value="TreeGrafter"/>
</dbReference>
<evidence type="ECO:0000313" key="3">
    <source>
        <dbReference type="Proteomes" id="UP000799776"/>
    </source>
</evidence>
<dbReference type="PANTHER" id="PTHR43798">
    <property type="entry name" value="MONOACYLGLYCEROL LIPASE"/>
    <property type="match status" value="1"/>
</dbReference>
<dbReference type="InterPro" id="IPR000073">
    <property type="entry name" value="AB_hydrolase_1"/>
</dbReference>
<dbReference type="Pfam" id="PF00561">
    <property type="entry name" value="Abhydrolase_1"/>
    <property type="match status" value="1"/>
</dbReference>
<name>A0A9P4LSX3_9PEZI</name>
<dbReference type="SUPFAM" id="SSF53474">
    <property type="entry name" value="alpha/beta-Hydrolases"/>
    <property type="match status" value="1"/>
</dbReference>
<dbReference type="AlphaFoldDB" id="A0A9P4LSX3"/>
<dbReference type="InterPro" id="IPR029058">
    <property type="entry name" value="AB_hydrolase_fold"/>
</dbReference>
<comment type="caution">
    <text evidence="2">The sequence shown here is derived from an EMBL/GenBank/DDBJ whole genome shotgun (WGS) entry which is preliminary data.</text>
</comment>
<evidence type="ECO:0000313" key="2">
    <source>
        <dbReference type="EMBL" id="KAF2083177.1"/>
    </source>
</evidence>
<dbReference type="PANTHER" id="PTHR43798:SF5">
    <property type="entry name" value="MONOACYLGLYCEROL LIPASE ABHD6"/>
    <property type="match status" value="1"/>
</dbReference>